<dbReference type="InterPro" id="IPR020846">
    <property type="entry name" value="MFS_dom"/>
</dbReference>
<sequence>MKFWHFDRNIQIRLALHFVTTMAVMSVTPYLIVFFSKQLGTFVTGLMFMGVMAANIVGSFAGGYAADKIGRKKVIVCSEAGMTLGFACVALVNSPWLQLPYVTFCLFLLIHLCIGAVGPAYQALIIDASHPDNRRSIFTVSYWLNNLAIAIGGLAGAFLFQTHHFFLFLGVATSTGLSLGITILFIEETYRPMKCTPALPSWEEKKQRLGFLRDILGSYKIVLKHRWFVWFALANLLIISVEEQLTNVIGIRLVREIPVPQPFVSFLDWSVDGMNLLGLLKTENTLLVVCLTVLVSSLLKACKERTMLLSGLFLFFFGYAVISFSSSPVVLLLAMFFATLGEVMHIPVKQALLANMVPDHARSTYMAVYSLLSILGASSAGVFILLSGWVPPVVITGAFVGMGMICLLLFSTITKRSTKEMQSPAAGVRTDENATA</sequence>
<name>A0A0K9YKH7_9BACL</name>
<protein>
    <submittedName>
        <fullName evidence="10">Arabinose ABC transporter permease</fullName>
    </submittedName>
    <submittedName>
        <fullName evidence="9">Integral membrane protein</fullName>
    </submittedName>
</protein>
<dbReference type="Gene3D" id="1.20.1250.20">
    <property type="entry name" value="MFS general substrate transporter like domains"/>
    <property type="match status" value="2"/>
</dbReference>
<dbReference type="STRING" id="54915.ADS79_32550"/>
<feature type="transmembrane region" description="Helical" evidence="7">
    <location>
        <begin position="12"/>
        <end position="33"/>
    </location>
</feature>
<evidence type="ECO:0000256" key="5">
    <source>
        <dbReference type="ARBA" id="ARBA00022989"/>
    </source>
</evidence>
<dbReference type="GO" id="GO:0022857">
    <property type="term" value="F:transmembrane transporter activity"/>
    <property type="evidence" value="ECO:0007669"/>
    <property type="project" value="InterPro"/>
</dbReference>
<evidence type="ECO:0000256" key="4">
    <source>
        <dbReference type="ARBA" id="ARBA00022692"/>
    </source>
</evidence>
<evidence type="ECO:0000313" key="12">
    <source>
        <dbReference type="Proteomes" id="UP000319578"/>
    </source>
</evidence>
<proteinExistence type="predicted"/>
<dbReference type="PANTHER" id="PTHR23517:SF3">
    <property type="entry name" value="INTEGRAL MEMBRANE TRANSPORT PROTEIN"/>
    <property type="match status" value="1"/>
</dbReference>
<dbReference type="Proteomes" id="UP000036834">
    <property type="component" value="Unassembled WGS sequence"/>
</dbReference>
<evidence type="ECO:0000256" key="3">
    <source>
        <dbReference type="ARBA" id="ARBA00022475"/>
    </source>
</evidence>
<keyword evidence="2" id="KW-0813">Transport</keyword>
<evidence type="ECO:0000313" key="9">
    <source>
        <dbReference type="EMBL" id="GED69208.1"/>
    </source>
</evidence>
<feature type="transmembrane region" description="Helical" evidence="7">
    <location>
        <begin position="166"/>
        <end position="186"/>
    </location>
</feature>
<evidence type="ECO:0000313" key="11">
    <source>
        <dbReference type="Proteomes" id="UP000036834"/>
    </source>
</evidence>
<keyword evidence="6 7" id="KW-0472">Membrane</keyword>
<gene>
    <name evidence="9" type="primary">lmrP</name>
    <name evidence="10" type="ORF">ADS79_32550</name>
    <name evidence="9" type="ORF">BRE01_29100</name>
</gene>
<comment type="caution">
    <text evidence="10">The sequence shown here is derived from an EMBL/GenBank/DDBJ whole genome shotgun (WGS) entry which is preliminary data.</text>
</comment>
<dbReference type="PROSITE" id="PS50850">
    <property type="entry name" value="MFS"/>
    <property type="match status" value="1"/>
</dbReference>
<dbReference type="PANTHER" id="PTHR23517">
    <property type="entry name" value="RESISTANCE PROTEIN MDTM, PUTATIVE-RELATED-RELATED"/>
    <property type="match status" value="1"/>
</dbReference>
<feature type="transmembrane region" description="Helical" evidence="7">
    <location>
        <begin position="39"/>
        <end position="62"/>
    </location>
</feature>
<dbReference type="InterPro" id="IPR011701">
    <property type="entry name" value="MFS"/>
</dbReference>
<reference evidence="9 12" key="3">
    <citation type="submission" date="2019-06" db="EMBL/GenBank/DDBJ databases">
        <title>Whole genome shotgun sequence of Brevibacillus reuszeri NBRC 15719.</title>
        <authorList>
            <person name="Hosoyama A."/>
            <person name="Uohara A."/>
            <person name="Ohji S."/>
            <person name="Ichikawa N."/>
        </authorList>
    </citation>
    <scope>NUCLEOTIDE SEQUENCE [LARGE SCALE GENOMIC DNA]</scope>
    <source>
        <strain evidence="9 12">NBRC 15719</strain>
    </source>
</reference>
<feature type="transmembrane region" description="Helical" evidence="7">
    <location>
        <begin position="307"/>
        <end position="324"/>
    </location>
</feature>
<feature type="transmembrane region" description="Helical" evidence="7">
    <location>
        <begin position="393"/>
        <end position="413"/>
    </location>
</feature>
<feature type="transmembrane region" description="Helical" evidence="7">
    <location>
        <begin position="368"/>
        <end position="387"/>
    </location>
</feature>
<evidence type="ECO:0000313" key="10">
    <source>
        <dbReference type="EMBL" id="KNB68700.1"/>
    </source>
</evidence>
<reference evidence="11" key="1">
    <citation type="submission" date="2015-07" db="EMBL/GenBank/DDBJ databases">
        <title>Genome sequencing project for genomic taxonomy and phylogenomics of Bacillus-like bacteria.</title>
        <authorList>
            <person name="Liu B."/>
            <person name="Wang J."/>
            <person name="Zhu Y."/>
            <person name="Liu G."/>
            <person name="Chen Q."/>
            <person name="Chen Z."/>
            <person name="Lan J."/>
            <person name="Che J."/>
            <person name="Ge C."/>
            <person name="Shi H."/>
            <person name="Pan Z."/>
            <person name="Liu X."/>
        </authorList>
    </citation>
    <scope>NUCLEOTIDE SEQUENCE [LARGE SCALE GENOMIC DNA]</scope>
    <source>
        <strain evidence="11">DSM 9887</strain>
    </source>
</reference>
<dbReference type="InterPro" id="IPR005829">
    <property type="entry name" value="Sugar_transporter_CS"/>
</dbReference>
<dbReference type="PROSITE" id="PS00216">
    <property type="entry name" value="SUGAR_TRANSPORT_1"/>
    <property type="match status" value="1"/>
</dbReference>
<dbReference type="PATRIC" id="fig|54915.3.peg.619"/>
<dbReference type="InterPro" id="IPR050171">
    <property type="entry name" value="MFS_Transporters"/>
</dbReference>
<dbReference type="EMBL" id="LGIQ01000017">
    <property type="protein sequence ID" value="KNB68700.1"/>
    <property type="molecule type" value="Genomic_DNA"/>
</dbReference>
<dbReference type="GO" id="GO:0005886">
    <property type="term" value="C:plasma membrane"/>
    <property type="evidence" value="ECO:0007669"/>
    <property type="project" value="UniProtKB-SubCell"/>
</dbReference>
<dbReference type="InterPro" id="IPR036259">
    <property type="entry name" value="MFS_trans_sf"/>
</dbReference>
<keyword evidence="5 7" id="KW-1133">Transmembrane helix</keyword>
<dbReference type="OrthoDB" id="9793283at2"/>
<dbReference type="AlphaFoldDB" id="A0A0K9YKH7"/>
<evidence type="ECO:0000259" key="8">
    <source>
        <dbReference type="PROSITE" id="PS50850"/>
    </source>
</evidence>
<keyword evidence="4 7" id="KW-0812">Transmembrane</keyword>
<dbReference type="EMBL" id="BJON01000011">
    <property type="protein sequence ID" value="GED69208.1"/>
    <property type="molecule type" value="Genomic_DNA"/>
</dbReference>
<evidence type="ECO:0000256" key="6">
    <source>
        <dbReference type="ARBA" id="ARBA00023136"/>
    </source>
</evidence>
<evidence type="ECO:0000256" key="7">
    <source>
        <dbReference type="SAM" id="Phobius"/>
    </source>
</evidence>
<dbReference type="SUPFAM" id="SSF103473">
    <property type="entry name" value="MFS general substrate transporter"/>
    <property type="match status" value="1"/>
</dbReference>
<dbReference type="Pfam" id="PF07690">
    <property type="entry name" value="MFS_1"/>
    <property type="match status" value="2"/>
</dbReference>
<feature type="transmembrane region" description="Helical" evidence="7">
    <location>
        <begin position="74"/>
        <end position="93"/>
    </location>
</feature>
<dbReference type="Proteomes" id="UP000319578">
    <property type="component" value="Unassembled WGS sequence"/>
</dbReference>
<feature type="transmembrane region" description="Helical" evidence="7">
    <location>
        <begin position="142"/>
        <end position="160"/>
    </location>
</feature>
<dbReference type="RefSeq" id="WP_049742633.1">
    <property type="nucleotide sequence ID" value="NZ_BJON01000011.1"/>
</dbReference>
<comment type="subcellular location">
    <subcellularLocation>
        <location evidence="1">Cell membrane</location>
        <topology evidence="1">Multi-pass membrane protein</topology>
    </subcellularLocation>
</comment>
<feature type="transmembrane region" description="Helical" evidence="7">
    <location>
        <begin position="330"/>
        <end position="348"/>
    </location>
</feature>
<keyword evidence="3" id="KW-1003">Cell membrane</keyword>
<evidence type="ECO:0000256" key="1">
    <source>
        <dbReference type="ARBA" id="ARBA00004651"/>
    </source>
</evidence>
<accession>A0A0K9YKH7</accession>
<reference evidence="10" key="2">
    <citation type="submission" date="2015-07" db="EMBL/GenBank/DDBJ databases">
        <title>MeaNS - Measles Nucleotide Surveillance Program.</title>
        <authorList>
            <person name="Tran T."/>
            <person name="Druce J."/>
        </authorList>
    </citation>
    <scope>NUCLEOTIDE SEQUENCE</scope>
    <source>
        <strain evidence="10">DSM 9887</strain>
    </source>
</reference>
<feature type="domain" description="Major facilitator superfamily (MFS) profile" evidence="8">
    <location>
        <begin position="1"/>
        <end position="415"/>
    </location>
</feature>
<organism evidence="10 11">
    <name type="scientific">Brevibacillus reuszeri</name>
    <dbReference type="NCBI Taxonomy" id="54915"/>
    <lineage>
        <taxon>Bacteria</taxon>
        <taxon>Bacillati</taxon>
        <taxon>Bacillota</taxon>
        <taxon>Bacilli</taxon>
        <taxon>Bacillales</taxon>
        <taxon>Paenibacillaceae</taxon>
        <taxon>Brevibacillus</taxon>
    </lineage>
</organism>
<keyword evidence="12" id="KW-1185">Reference proteome</keyword>
<feature type="transmembrane region" description="Helical" evidence="7">
    <location>
        <begin position="99"/>
        <end position="121"/>
    </location>
</feature>
<evidence type="ECO:0000256" key="2">
    <source>
        <dbReference type="ARBA" id="ARBA00022448"/>
    </source>
</evidence>